<dbReference type="Pfam" id="PF20253">
    <property type="entry name" value="DUF6604"/>
    <property type="match status" value="1"/>
</dbReference>
<evidence type="ECO:0000256" key="2">
    <source>
        <dbReference type="SAM" id="Phobius"/>
    </source>
</evidence>
<feature type="domain" description="DUF6604" evidence="3">
    <location>
        <begin position="14"/>
        <end position="268"/>
    </location>
</feature>
<feature type="region of interest" description="Disordered" evidence="1">
    <location>
        <begin position="183"/>
        <end position="203"/>
    </location>
</feature>
<feature type="region of interest" description="Disordered" evidence="1">
    <location>
        <begin position="931"/>
        <end position="986"/>
    </location>
</feature>
<feature type="region of interest" description="Disordered" evidence="1">
    <location>
        <begin position="1102"/>
        <end position="1127"/>
    </location>
</feature>
<feature type="transmembrane region" description="Helical" evidence="2">
    <location>
        <begin position="1488"/>
        <end position="1511"/>
    </location>
</feature>
<evidence type="ECO:0000313" key="4">
    <source>
        <dbReference type="EMBL" id="KAF2441211.1"/>
    </source>
</evidence>
<keyword evidence="2" id="KW-1133">Transmembrane helix</keyword>
<dbReference type="Proteomes" id="UP000799764">
    <property type="component" value="Unassembled WGS sequence"/>
</dbReference>
<evidence type="ECO:0000256" key="1">
    <source>
        <dbReference type="SAM" id="MobiDB-lite"/>
    </source>
</evidence>
<dbReference type="InterPro" id="IPR046539">
    <property type="entry name" value="DUF6604"/>
</dbReference>
<keyword evidence="2" id="KW-0472">Membrane</keyword>
<proteinExistence type="predicted"/>
<gene>
    <name evidence="4" type="ORF">P171DRAFT_524169</name>
</gene>
<name>A0A9P4PBW5_9PLEO</name>
<reference evidence="4" key="1">
    <citation type="journal article" date="2020" name="Stud. Mycol.">
        <title>101 Dothideomycetes genomes: a test case for predicting lifestyles and emergence of pathogens.</title>
        <authorList>
            <person name="Haridas S."/>
            <person name="Albert R."/>
            <person name="Binder M."/>
            <person name="Bloem J."/>
            <person name="Labutti K."/>
            <person name="Salamov A."/>
            <person name="Andreopoulos B."/>
            <person name="Baker S."/>
            <person name="Barry K."/>
            <person name="Bills G."/>
            <person name="Bluhm B."/>
            <person name="Cannon C."/>
            <person name="Castanera R."/>
            <person name="Culley D."/>
            <person name="Daum C."/>
            <person name="Ezra D."/>
            <person name="Gonzalez J."/>
            <person name="Henrissat B."/>
            <person name="Kuo A."/>
            <person name="Liang C."/>
            <person name="Lipzen A."/>
            <person name="Lutzoni F."/>
            <person name="Magnuson J."/>
            <person name="Mondo S."/>
            <person name="Nolan M."/>
            <person name="Ohm R."/>
            <person name="Pangilinan J."/>
            <person name="Park H.-J."/>
            <person name="Ramirez L."/>
            <person name="Alfaro M."/>
            <person name="Sun H."/>
            <person name="Tritt A."/>
            <person name="Yoshinaga Y."/>
            <person name="Zwiers L.-H."/>
            <person name="Turgeon B."/>
            <person name="Goodwin S."/>
            <person name="Spatafora J."/>
            <person name="Crous P."/>
            <person name="Grigoriev I."/>
        </authorList>
    </citation>
    <scope>NUCLEOTIDE SEQUENCE</scope>
    <source>
        <strain evidence="4">CBS 690.94</strain>
    </source>
</reference>
<dbReference type="PANTHER" id="PTHR38795">
    <property type="entry name" value="DUF6604 DOMAIN-CONTAINING PROTEIN"/>
    <property type="match status" value="1"/>
</dbReference>
<evidence type="ECO:0000313" key="5">
    <source>
        <dbReference type="Proteomes" id="UP000799764"/>
    </source>
</evidence>
<evidence type="ECO:0000259" key="3">
    <source>
        <dbReference type="Pfam" id="PF20253"/>
    </source>
</evidence>
<dbReference type="PANTHER" id="PTHR38795:SF1">
    <property type="entry name" value="DUF6604 DOMAIN-CONTAINING PROTEIN"/>
    <property type="match status" value="1"/>
</dbReference>
<dbReference type="OrthoDB" id="5238236at2759"/>
<protein>
    <recommendedName>
        <fullName evidence="3">DUF6604 domain-containing protein</fullName>
    </recommendedName>
</protein>
<dbReference type="EMBL" id="MU001506">
    <property type="protein sequence ID" value="KAF2441211.1"/>
    <property type="molecule type" value="Genomic_DNA"/>
</dbReference>
<keyword evidence="2" id="KW-0812">Transmembrane</keyword>
<organism evidence="4 5">
    <name type="scientific">Karstenula rhodostoma CBS 690.94</name>
    <dbReference type="NCBI Taxonomy" id="1392251"/>
    <lineage>
        <taxon>Eukaryota</taxon>
        <taxon>Fungi</taxon>
        <taxon>Dikarya</taxon>
        <taxon>Ascomycota</taxon>
        <taxon>Pezizomycotina</taxon>
        <taxon>Dothideomycetes</taxon>
        <taxon>Pleosporomycetidae</taxon>
        <taxon>Pleosporales</taxon>
        <taxon>Massarineae</taxon>
        <taxon>Didymosphaeriaceae</taxon>
        <taxon>Karstenula</taxon>
    </lineage>
</organism>
<keyword evidence="5" id="KW-1185">Reference proteome</keyword>
<feature type="transmembrane region" description="Helical" evidence="2">
    <location>
        <begin position="1454"/>
        <end position="1476"/>
    </location>
</feature>
<comment type="caution">
    <text evidence="4">The sequence shown here is derived from an EMBL/GenBank/DDBJ whole genome shotgun (WGS) entry which is preliminary data.</text>
</comment>
<sequence length="1541" mass="173757">MDYYGMNELPHSYKRYKGLTSCFQKWLINVAKERGLEIASQVEANAEKRKKTGGSKSHRIAMKDLLPMAEAVAKSGQPSKDVSGLVDLNDAIRIRKEVTEWYRLQHKSDEEHPFFISVLADVRQVFKDWIFVTPTQPEARKDNKGSPDNKKQNSFERVAFIFGYFNDAADTDDIVDDADLDSSLEAEPDRPSDQRLIPPNAPDAESQVIKADLQIDREFEVLCFLYDLYLLRQRVKGVWSDWSQRKIGTMTAAIVSDLAMAHIQQRVTSIAKELNDDGNNQEMLGIVDKLMELIPEDQRDVALSDEENRLPEYPRDLLCYDGIRTMGEYWRLGEAGVGATRELPRHDSFQLRFLLHFKVISSGGLKAPALDKFTEAFCSPDARSKVWLPFGFQVLLDIQQLLLLEDKTMGELRDDVLDHGLYIEDIMRQQIDYEDKMCGIGEQPGYMSTAGFKFSNTYLPTLMQLLDWRLQLQQDDCEEVSEMRNLPFVAAHPIFCGLTMWFYHRIYHGGAIATICWFMVGLAHLYNACRQVGGLKSSWPDLEFIIQSQGLSRIYVGGPPTDPNTFYQRVRLAMGNSVREHASDHYRQRNDRLRSERRQKRGLANYPPLEDKIIAYYQTKSRENRSSLLHNIFVFLYKDHENAVAKGSSVLPSKETSKTSQVKEKVQIIFRTIAIKRALQTKNRKTRKKNKSKVPDFSENDAMHDKALGHAASQLAEHELYANFDHFAFFRRAYTIIKRIRTEVLWDENKALVTLDAAQEPPNDLSLLVNLLVNLAPPQNKKDPVYAAEHALAMKKLKKIAKIMHEFIREQGDLEMKNAEDQMSRRREHGTVPREMFSLGSIKEATTKGIDSEDDPILEIEAKPVKDVAASEVPAENDQVRAKLPDGSQPFQFGNHKNSTFDFEYALPERSDIDIAAKAWEEDLPEALPFYDLGRKGSSEPEGAAIKSEAKPETEDASIELEASSGLEHSVVEPEAAPTPKVPGLRLGLDLGPQRDGVRASLQGEECKIHQGEANATIKGKTSASHFGMPSPTLIKTRVDQEYHGGYDGWSDVDEEIESDRPAEDRTFLSGVFKHAIPTQYPSVPEDVLAAYYTLATASPVLESQTDAEDRPPSPPPLPPCEEDLTNDTLGGSRLGHSFFGVYHRFTYCSTRSGRPPKYISSARRYRLLGCAHTAHGSRRRLVIGWYTIACATRALAADGSEYTGAYSPTLTASQHQLFHRGRIAALVDAGAEEIATAGYNFWNGKETHAYPRCARVGGNAVSDEVLRSGDVLIAPFFKLPQNFDRKQNDNLIYPLSSEPFSATSIAERSVARLTKTTSFLNELRQEFQVTISACERFLSPKGDYCTYFYDNEKSMSSTTFRRTADSIRYSFRCLVDLERRLASLKESCQKSKEAIELGVSIQHHKENALLSRQANTLSREVIVLSTRANSLARDANLIAAENKRVATTSNLHAALMVNMNQFMVPVVIVVGYFSIEAEMFGFQKSTKTIFVSILVLYLVLYLVNVMTSLLRHKSMVKGPLSRILAGQFDQLLLDDGEIGT</sequence>
<accession>A0A9P4PBW5</accession>